<dbReference type="Gene3D" id="1.10.8.430">
    <property type="entry name" value="Helical domain of apoptotic protease-activating factors"/>
    <property type="match status" value="1"/>
</dbReference>
<dbReference type="InterPro" id="IPR027417">
    <property type="entry name" value="P-loop_NTPase"/>
</dbReference>
<dbReference type="Gene3D" id="3.40.50.300">
    <property type="entry name" value="P-loop containing nucleotide triphosphate hydrolases"/>
    <property type="match status" value="1"/>
</dbReference>
<dbReference type="PRINTS" id="PR00364">
    <property type="entry name" value="DISEASERSIST"/>
</dbReference>
<feature type="domain" description="R13L1/DRL21-like LRR repeat region" evidence="6">
    <location>
        <begin position="688"/>
        <end position="814"/>
    </location>
</feature>
<evidence type="ECO:0000259" key="5">
    <source>
        <dbReference type="Pfam" id="PF23559"/>
    </source>
</evidence>
<dbReference type="Gene3D" id="3.80.10.10">
    <property type="entry name" value="Ribonuclease Inhibitor"/>
    <property type="match status" value="3"/>
</dbReference>
<dbReference type="Pfam" id="PF25019">
    <property type="entry name" value="LRR_R13L1-DRL21"/>
    <property type="match status" value="1"/>
</dbReference>
<dbReference type="OrthoDB" id="1397969at2759"/>
<dbReference type="Pfam" id="PF23559">
    <property type="entry name" value="WHD_DRP"/>
    <property type="match status" value="1"/>
</dbReference>
<dbReference type="InterPro" id="IPR042197">
    <property type="entry name" value="Apaf_helical"/>
</dbReference>
<evidence type="ECO:0000313" key="7">
    <source>
        <dbReference type="EMBL" id="KAE9588398.1"/>
    </source>
</evidence>
<gene>
    <name evidence="7" type="ORF">Lalb_Chr22g0354911</name>
</gene>
<dbReference type="PANTHER" id="PTHR36766">
    <property type="entry name" value="PLANT BROAD-SPECTRUM MILDEW RESISTANCE PROTEIN RPW8"/>
    <property type="match status" value="1"/>
</dbReference>
<reference evidence="8" key="1">
    <citation type="journal article" date="2020" name="Nat. Commun.">
        <title>Genome sequence of the cluster root forming white lupin.</title>
        <authorList>
            <person name="Hufnagel B."/>
            <person name="Marques A."/>
            <person name="Soriano A."/>
            <person name="Marques L."/>
            <person name="Divol F."/>
            <person name="Doumas P."/>
            <person name="Sallet E."/>
            <person name="Mancinotti D."/>
            <person name="Carrere S."/>
            <person name="Marande W."/>
            <person name="Arribat S."/>
            <person name="Keller J."/>
            <person name="Huneau C."/>
            <person name="Blein T."/>
            <person name="Aime D."/>
            <person name="Laguerre M."/>
            <person name="Taylor J."/>
            <person name="Schubert V."/>
            <person name="Nelson M."/>
            <person name="Geu-Flores F."/>
            <person name="Crespi M."/>
            <person name="Gallardo-Guerrero K."/>
            <person name="Delaux P.-M."/>
            <person name="Salse J."/>
            <person name="Berges H."/>
            <person name="Guyot R."/>
            <person name="Gouzy J."/>
            <person name="Peret B."/>
        </authorList>
    </citation>
    <scope>NUCLEOTIDE SEQUENCE [LARGE SCALE GENOMIC DNA]</scope>
    <source>
        <strain evidence="8">cv. Amiga</strain>
    </source>
</reference>
<comment type="caution">
    <text evidence="7">The sequence shown here is derived from an EMBL/GenBank/DDBJ whole genome shotgun (WGS) entry which is preliminary data.</text>
</comment>
<evidence type="ECO:0000256" key="3">
    <source>
        <dbReference type="ARBA" id="ARBA00022821"/>
    </source>
</evidence>
<dbReference type="PROSITE" id="PS51450">
    <property type="entry name" value="LRR"/>
    <property type="match status" value="1"/>
</dbReference>
<dbReference type="SUPFAM" id="SSF52047">
    <property type="entry name" value="RNI-like"/>
    <property type="match status" value="1"/>
</dbReference>
<dbReference type="AlphaFoldDB" id="A0A6A4NP98"/>
<keyword evidence="3" id="KW-0611">Plant defense</keyword>
<name>A0A6A4NP98_LUPAL</name>
<dbReference type="PANTHER" id="PTHR36766:SF40">
    <property type="entry name" value="DISEASE RESISTANCE PROTEIN RGA3"/>
    <property type="match status" value="1"/>
</dbReference>
<dbReference type="SUPFAM" id="SSF52540">
    <property type="entry name" value="P-loop containing nucleoside triphosphate hydrolases"/>
    <property type="match status" value="1"/>
</dbReference>
<dbReference type="EMBL" id="WOCE01000022">
    <property type="protein sequence ID" value="KAE9588398.1"/>
    <property type="molecule type" value="Genomic_DNA"/>
</dbReference>
<dbReference type="InterPro" id="IPR058922">
    <property type="entry name" value="WHD_DRP"/>
</dbReference>
<keyword evidence="8" id="KW-1185">Reference proteome</keyword>
<accession>A0A6A4NP98</accession>
<dbReference type="GO" id="GO:0003677">
    <property type="term" value="F:DNA binding"/>
    <property type="evidence" value="ECO:0007669"/>
    <property type="project" value="UniProtKB-KW"/>
</dbReference>
<dbReference type="Pfam" id="PF00931">
    <property type="entry name" value="NB-ARC"/>
    <property type="match status" value="1"/>
</dbReference>
<feature type="domain" description="NB-ARC" evidence="4">
    <location>
        <begin position="181"/>
        <end position="339"/>
    </location>
</feature>
<sequence length="1111" mass="126943">MALDTVADTISEIRKKMNFLPIFCDKKKSNSITEDIKQHLLTMERDLVPVLKQSDDSNKIIADENDKKTQAWLIKVTVELTNLFNLLEDLDLPLLPKQRSMIALASFFSLHSPLLQQLKQIEKRLSEVAADATSLSFKNVKKFTNLLDAKDQEMKIEGRNNEKEGYVRMILGRKKVRGVVPVIVISGIHGMGKTKLAKFIWDDENVKSGFGLMVWIDGIREKFYADSIVKRIIHDSVMKKMKIEEKGTEDYDSIVMDHDNNLEDVLRGTRFFLVLDDLQNHDREEWDKLLHILKGAPAGGAIVITTQSEIVAKMVYPHCRQLRGLREEDSWSLFNKIAGGRGSHDSKILEAQKRMVKMCYGVPVAVITIAKLVSSREPKNELEIDQLKHEFMQEMQFRYYNNLPSLCLKQCFAYCSFVFSQLNRIGVETLIRFWMAEGFLGPINTSSPHQPEDLGLECIQELRHRSIILGGDENEYGIITSYLMNANLMTDLAAFVAGEDSLCMEDHNMDVNERVQRVLLTTDLDVSNGIPKSLFKSNKKLSTILFSRPSRIPNEVKLSWSACDAIFYGFKRLRLLNLRDLGIKVLPSSIGELKSLRYLTLSRNNMKKLPNSIGELKHLLTLILSDCHELRELPNGVKNLVSLRHLALEGCLNLEHMPSTLKTLTWLQSLSNFVASTNKKNSQSGGLWELISLNNLRGALEILHLERLRFNESKQDCHAYLSEKEHLQSLTLRWNHDDEAVNHSAEDEVSLAHLEPHQNLQGLSIIGYEGKGFSDWLLSKCTNLVKFSLYNCSKCKRLPPLDQLPKLKILQLQRLDSLEFIVDDRDNEPGVAETTVFFRSLRKLEISDCPNLTSWWKGRINNNVVFPPLSKLEINHCPKLDCMPLYPNVDGELFLRCSSLKSLSETLNYIPSNSRYYPPLSKLKDLRIEIAGQEQQPYLSNEWLKSFTSLKKLSIECNGLKSLMKGLKYLTSLQELYIKNCTELYIAGDEWEGLINLHNLHILQFPKLKSLPEGIKNLTSLKYLRIDTCPELVTLTEGIGQLRSLTSLCIEECNKLASLPQGMINLISLKKLRITNCSILFPRCQKETGDDWPQIKHIKQINLFGTSEYFD</sequence>
<organism evidence="7 8">
    <name type="scientific">Lupinus albus</name>
    <name type="common">White lupine</name>
    <name type="synonym">Lupinus termis</name>
    <dbReference type="NCBI Taxonomy" id="3870"/>
    <lineage>
        <taxon>Eukaryota</taxon>
        <taxon>Viridiplantae</taxon>
        <taxon>Streptophyta</taxon>
        <taxon>Embryophyta</taxon>
        <taxon>Tracheophyta</taxon>
        <taxon>Spermatophyta</taxon>
        <taxon>Magnoliopsida</taxon>
        <taxon>eudicotyledons</taxon>
        <taxon>Gunneridae</taxon>
        <taxon>Pentapetalae</taxon>
        <taxon>rosids</taxon>
        <taxon>fabids</taxon>
        <taxon>Fabales</taxon>
        <taxon>Fabaceae</taxon>
        <taxon>Papilionoideae</taxon>
        <taxon>50 kb inversion clade</taxon>
        <taxon>genistoids sensu lato</taxon>
        <taxon>core genistoids</taxon>
        <taxon>Genisteae</taxon>
        <taxon>Lupinus</taxon>
    </lineage>
</organism>
<feature type="domain" description="Disease resistance protein winged helix" evidence="5">
    <location>
        <begin position="419"/>
        <end position="493"/>
    </location>
</feature>
<dbReference type="SUPFAM" id="SSF52058">
    <property type="entry name" value="L domain-like"/>
    <property type="match status" value="1"/>
</dbReference>
<evidence type="ECO:0000256" key="1">
    <source>
        <dbReference type="ARBA" id="ARBA00022614"/>
    </source>
</evidence>
<evidence type="ECO:0000313" key="8">
    <source>
        <dbReference type="Proteomes" id="UP000447434"/>
    </source>
</evidence>
<dbReference type="GO" id="GO:0006952">
    <property type="term" value="P:defense response"/>
    <property type="evidence" value="ECO:0007669"/>
    <property type="project" value="UniProtKB-KW"/>
</dbReference>
<evidence type="ECO:0000256" key="2">
    <source>
        <dbReference type="ARBA" id="ARBA00022737"/>
    </source>
</evidence>
<keyword evidence="7" id="KW-0238">DNA-binding</keyword>
<dbReference type="InterPro" id="IPR001611">
    <property type="entry name" value="Leu-rich_rpt"/>
</dbReference>
<protein>
    <submittedName>
        <fullName evidence="7">Putative winged helix-turn-helix DNA-binding domain, leucine-rich repeat domain, L</fullName>
    </submittedName>
</protein>
<dbReference type="Proteomes" id="UP000447434">
    <property type="component" value="Chromosome 22"/>
</dbReference>
<keyword evidence="2" id="KW-0677">Repeat</keyword>
<dbReference type="InterPro" id="IPR002182">
    <property type="entry name" value="NB-ARC"/>
</dbReference>
<dbReference type="GO" id="GO:0043531">
    <property type="term" value="F:ADP binding"/>
    <property type="evidence" value="ECO:0007669"/>
    <property type="project" value="InterPro"/>
</dbReference>
<evidence type="ECO:0000259" key="4">
    <source>
        <dbReference type="Pfam" id="PF00931"/>
    </source>
</evidence>
<keyword evidence="1" id="KW-0433">Leucine-rich repeat</keyword>
<dbReference type="InterPro" id="IPR032675">
    <property type="entry name" value="LRR_dom_sf"/>
</dbReference>
<proteinExistence type="predicted"/>
<dbReference type="InterPro" id="IPR056789">
    <property type="entry name" value="LRR_R13L1-DRL21"/>
</dbReference>
<evidence type="ECO:0000259" key="6">
    <source>
        <dbReference type="Pfam" id="PF25019"/>
    </source>
</evidence>